<evidence type="ECO:0000256" key="4">
    <source>
        <dbReference type="ARBA" id="ARBA00023163"/>
    </source>
</evidence>
<dbReference type="InterPro" id="IPR002078">
    <property type="entry name" value="Sigma_54_int"/>
</dbReference>
<keyword evidence="3" id="KW-0805">Transcription regulation</keyword>
<evidence type="ECO:0000259" key="5">
    <source>
        <dbReference type="PROSITE" id="PS50045"/>
    </source>
</evidence>
<keyword evidence="1" id="KW-0547">Nucleotide-binding</keyword>
<dbReference type="Gene3D" id="3.40.50.300">
    <property type="entry name" value="P-loop containing nucleotide triphosphate hydrolases"/>
    <property type="match status" value="1"/>
</dbReference>
<dbReference type="PRINTS" id="PR01590">
    <property type="entry name" value="HTHFIS"/>
</dbReference>
<dbReference type="Pfam" id="PF08448">
    <property type="entry name" value="PAS_4"/>
    <property type="match status" value="1"/>
</dbReference>
<dbReference type="SUPFAM" id="SSF52540">
    <property type="entry name" value="P-loop containing nucleoside triphosphate hydrolases"/>
    <property type="match status" value="1"/>
</dbReference>
<gene>
    <name evidence="6" type="ORF">C4B60_10275</name>
</gene>
<dbReference type="RefSeq" id="WP_104057928.1">
    <property type="nucleotide sequence ID" value="NZ_PREZ01000004.1"/>
</dbReference>
<evidence type="ECO:0000313" key="7">
    <source>
        <dbReference type="Proteomes" id="UP000239047"/>
    </source>
</evidence>
<protein>
    <submittedName>
        <fullName evidence="6">Sigma-54-dependent Fis family transcriptional regulator</fullName>
    </submittedName>
</protein>
<dbReference type="EMBL" id="PREZ01000004">
    <property type="protein sequence ID" value="PPA69978.1"/>
    <property type="molecule type" value="Genomic_DNA"/>
</dbReference>
<accession>A0A2S5GAF3</accession>
<dbReference type="InterPro" id="IPR013656">
    <property type="entry name" value="PAS_4"/>
</dbReference>
<dbReference type="SUPFAM" id="SSF55785">
    <property type="entry name" value="PYP-like sensor domain (PAS domain)"/>
    <property type="match status" value="1"/>
</dbReference>
<keyword evidence="2" id="KW-0067">ATP-binding</keyword>
<dbReference type="InterPro" id="IPR025944">
    <property type="entry name" value="Sigma_54_int_dom_CS"/>
</dbReference>
<dbReference type="InterPro" id="IPR009057">
    <property type="entry name" value="Homeodomain-like_sf"/>
</dbReference>
<dbReference type="Gene3D" id="1.10.10.60">
    <property type="entry name" value="Homeodomain-like"/>
    <property type="match status" value="1"/>
</dbReference>
<dbReference type="Pfam" id="PF25601">
    <property type="entry name" value="AAA_lid_14"/>
    <property type="match status" value="1"/>
</dbReference>
<dbReference type="CDD" id="cd00009">
    <property type="entry name" value="AAA"/>
    <property type="match status" value="1"/>
</dbReference>
<dbReference type="PANTHER" id="PTHR32071:SF74">
    <property type="entry name" value="TRANSCRIPTIONAL ACTIVATOR ROCR"/>
    <property type="match status" value="1"/>
</dbReference>
<dbReference type="PANTHER" id="PTHR32071">
    <property type="entry name" value="TRANSCRIPTIONAL REGULATORY PROTEIN"/>
    <property type="match status" value="1"/>
</dbReference>
<feature type="domain" description="Sigma-54 factor interaction" evidence="5">
    <location>
        <begin position="144"/>
        <end position="358"/>
    </location>
</feature>
<dbReference type="Proteomes" id="UP000239047">
    <property type="component" value="Unassembled WGS sequence"/>
</dbReference>
<dbReference type="InterPro" id="IPR027417">
    <property type="entry name" value="P-loop_NTPase"/>
</dbReference>
<dbReference type="PROSITE" id="PS50045">
    <property type="entry name" value="SIGMA54_INTERACT_4"/>
    <property type="match status" value="1"/>
</dbReference>
<dbReference type="InterPro" id="IPR035965">
    <property type="entry name" value="PAS-like_dom_sf"/>
</dbReference>
<dbReference type="Pfam" id="PF02954">
    <property type="entry name" value="HTH_8"/>
    <property type="match status" value="1"/>
</dbReference>
<dbReference type="Gene3D" id="3.30.450.20">
    <property type="entry name" value="PAS domain"/>
    <property type="match status" value="1"/>
</dbReference>
<evidence type="ECO:0000256" key="1">
    <source>
        <dbReference type="ARBA" id="ARBA00022741"/>
    </source>
</evidence>
<keyword evidence="7" id="KW-1185">Reference proteome</keyword>
<comment type="caution">
    <text evidence="6">The sequence shown here is derived from an EMBL/GenBank/DDBJ whole genome shotgun (WGS) entry which is preliminary data.</text>
</comment>
<evidence type="ECO:0000256" key="2">
    <source>
        <dbReference type="ARBA" id="ARBA00022840"/>
    </source>
</evidence>
<sequence length="455" mass="52225">MAMPKGNFLDIHFVSQALDYIQQGIHVVDTHGRTVLYNQKMRVMESMEDIDILDKRLLEVFKFFPDENSTLLQALTLKEPILNIKQTYFNVHGQEITTLNNTYPIWSKGEVVGAIEIAQDVSSREQLRINSASGTAELSSFDHWTGSSPLIEDMIFAGKQASNTKSMILLTGEAGSGKERLAQCIHVERGLGVHTFYSIDCRALTDDRFNELLNEYNDKKGRRELSTLFIDHIESLDLSLQKQLTDLLADWKATLRITNSPLYYPILTLSEDPVDAIQSGKLDKDLYYTMSEITIFVPSLRNRKKDIPELVTYFIDDFNSRFQTNIQGVTEEIIKLFSSYDWPGNVRELEHVMEASMFAMGQETLLSFTHLPHYFRLKFDDPMASKPALDSSAFMIREGKALQTLDAFLREAESYYIQKSLQYHDYNVTKTADALGMSRQNLQYRLKKNNVIRKK</sequence>
<dbReference type="InterPro" id="IPR058031">
    <property type="entry name" value="AAA_lid_NorR"/>
</dbReference>
<dbReference type="GO" id="GO:0006355">
    <property type="term" value="P:regulation of DNA-templated transcription"/>
    <property type="evidence" value="ECO:0007669"/>
    <property type="project" value="InterPro"/>
</dbReference>
<dbReference type="InterPro" id="IPR002197">
    <property type="entry name" value="HTH_Fis"/>
</dbReference>
<dbReference type="GO" id="GO:0043565">
    <property type="term" value="F:sequence-specific DNA binding"/>
    <property type="evidence" value="ECO:0007669"/>
    <property type="project" value="InterPro"/>
</dbReference>
<dbReference type="Gene3D" id="1.10.8.60">
    <property type="match status" value="1"/>
</dbReference>
<keyword evidence="4" id="KW-0804">Transcription</keyword>
<evidence type="ECO:0000313" key="6">
    <source>
        <dbReference type="EMBL" id="PPA69978.1"/>
    </source>
</evidence>
<proteinExistence type="predicted"/>
<dbReference type="OrthoDB" id="9771372at2"/>
<dbReference type="GO" id="GO:0005524">
    <property type="term" value="F:ATP binding"/>
    <property type="evidence" value="ECO:0007669"/>
    <property type="project" value="UniProtKB-KW"/>
</dbReference>
<reference evidence="6 7" key="1">
    <citation type="submission" date="2018-02" db="EMBL/GenBank/DDBJ databases">
        <title>Jeotgalibacillus proteolyticum sp. nov. a protease producing bacterium isolated from ocean sediments of Laizhou Bay.</title>
        <authorList>
            <person name="Li Y."/>
        </authorList>
    </citation>
    <scope>NUCLEOTIDE SEQUENCE [LARGE SCALE GENOMIC DNA]</scope>
    <source>
        <strain evidence="6 7">22-7</strain>
    </source>
</reference>
<dbReference type="Pfam" id="PF00158">
    <property type="entry name" value="Sigma54_activat"/>
    <property type="match status" value="1"/>
</dbReference>
<organism evidence="6 7">
    <name type="scientific">Jeotgalibacillus proteolyticus</name>
    <dbReference type="NCBI Taxonomy" id="2082395"/>
    <lineage>
        <taxon>Bacteria</taxon>
        <taxon>Bacillati</taxon>
        <taxon>Bacillota</taxon>
        <taxon>Bacilli</taxon>
        <taxon>Bacillales</taxon>
        <taxon>Caryophanaceae</taxon>
        <taxon>Jeotgalibacillus</taxon>
    </lineage>
</organism>
<evidence type="ECO:0000256" key="3">
    <source>
        <dbReference type="ARBA" id="ARBA00023015"/>
    </source>
</evidence>
<dbReference type="SUPFAM" id="SSF46689">
    <property type="entry name" value="Homeodomain-like"/>
    <property type="match status" value="1"/>
</dbReference>
<dbReference type="AlphaFoldDB" id="A0A2S5GAF3"/>
<dbReference type="PROSITE" id="PS00688">
    <property type="entry name" value="SIGMA54_INTERACT_3"/>
    <property type="match status" value="1"/>
</dbReference>
<name>A0A2S5GAF3_9BACL</name>